<dbReference type="InterPro" id="IPR009078">
    <property type="entry name" value="Ferritin-like_SF"/>
</dbReference>
<protein>
    <submittedName>
        <fullName evidence="2">Rubrerythrin</fullName>
    </submittedName>
</protein>
<dbReference type="GO" id="GO:0016491">
    <property type="term" value="F:oxidoreductase activity"/>
    <property type="evidence" value="ECO:0007669"/>
    <property type="project" value="InterPro"/>
</dbReference>
<dbReference type="GO" id="GO:0046872">
    <property type="term" value="F:metal ion binding"/>
    <property type="evidence" value="ECO:0007669"/>
    <property type="project" value="InterPro"/>
</dbReference>
<gene>
    <name evidence="2" type="ORF">CSW64_18685</name>
</gene>
<organism evidence="2 3">
    <name type="scientific">Caulobacter mirabilis</name>
    <dbReference type="NCBI Taxonomy" id="69666"/>
    <lineage>
        <taxon>Bacteria</taxon>
        <taxon>Pseudomonadati</taxon>
        <taxon>Pseudomonadota</taxon>
        <taxon>Alphaproteobacteria</taxon>
        <taxon>Caulobacterales</taxon>
        <taxon>Caulobacteraceae</taxon>
        <taxon>Caulobacter</taxon>
    </lineage>
</organism>
<dbReference type="Proteomes" id="UP000228945">
    <property type="component" value="Chromosome"/>
</dbReference>
<dbReference type="SUPFAM" id="SSF47240">
    <property type="entry name" value="Ferritin-like"/>
    <property type="match status" value="1"/>
</dbReference>
<keyword evidence="3" id="KW-1185">Reference proteome</keyword>
<dbReference type="Pfam" id="PF02915">
    <property type="entry name" value="Rubrerythrin"/>
    <property type="match status" value="1"/>
</dbReference>
<evidence type="ECO:0000313" key="2">
    <source>
        <dbReference type="EMBL" id="ATQ44269.1"/>
    </source>
</evidence>
<dbReference type="InterPro" id="IPR003251">
    <property type="entry name" value="Rr_diiron-bd_dom"/>
</dbReference>
<feature type="domain" description="Ferritin-like diiron" evidence="1">
    <location>
        <begin position="2"/>
        <end position="133"/>
    </location>
</feature>
<evidence type="ECO:0000313" key="3">
    <source>
        <dbReference type="Proteomes" id="UP000228945"/>
    </source>
</evidence>
<dbReference type="AlphaFoldDB" id="A0A2D2B1X7"/>
<dbReference type="EMBL" id="CP024201">
    <property type="protein sequence ID" value="ATQ44269.1"/>
    <property type="molecule type" value="Genomic_DNA"/>
</dbReference>
<sequence>MSLAVSKTLHNLAAAFAMESRAGRRALRLVAAAEAEGRTDEAALLRSAAEGRRGHAQGHLAFMDDLADGPADSVADSLKTVADDAERHAGVYAGMARSAREEGLEDIADWFETLAKAEAVRADGLRRALSLLD</sequence>
<reference evidence="2 3" key="1">
    <citation type="submission" date="2017-10" db="EMBL/GenBank/DDBJ databases">
        <title>Genome sequence of Caulobacter mirabilis FWC38.</title>
        <authorList>
            <person name="Fiebig A."/>
            <person name="Crosson S."/>
        </authorList>
    </citation>
    <scope>NUCLEOTIDE SEQUENCE [LARGE SCALE GENOMIC DNA]</scope>
    <source>
        <strain evidence="2 3">FWC 38</strain>
    </source>
</reference>
<accession>A0A2D2B1X7</accession>
<dbReference type="Gene3D" id="1.20.1260.10">
    <property type="match status" value="1"/>
</dbReference>
<evidence type="ECO:0000259" key="1">
    <source>
        <dbReference type="PROSITE" id="PS50905"/>
    </source>
</evidence>
<dbReference type="InterPro" id="IPR012347">
    <property type="entry name" value="Ferritin-like"/>
</dbReference>
<dbReference type="PROSITE" id="PS50905">
    <property type="entry name" value="FERRITIN_LIKE"/>
    <property type="match status" value="1"/>
</dbReference>
<dbReference type="InterPro" id="IPR009040">
    <property type="entry name" value="Ferritin-like_diiron"/>
</dbReference>
<dbReference type="KEGG" id="cmb:CSW64_18685"/>
<dbReference type="OrthoDB" id="9799749at2"/>
<dbReference type="RefSeq" id="WP_099623517.1">
    <property type="nucleotide sequence ID" value="NZ_CP024201.1"/>
</dbReference>
<proteinExistence type="predicted"/>
<name>A0A2D2B1X7_9CAUL</name>